<accession>R2QYD3</accession>
<evidence type="ECO:0000313" key="1">
    <source>
        <dbReference type="EMBL" id="EOH73426.1"/>
    </source>
</evidence>
<comment type="caution">
    <text evidence="1">The sequence shown here is derived from an EMBL/GenBank/DDBJ whole genome shotgun (WGS) entry which is preliminary data.</text>
</comment>
<evidence type="ECO:0008006" key="5">
    <source>
        <dbReference type="Google" id="ProtNLM"/>
    </source>
</evidence>
<dbReference type="EMBL" id="ASWA01000003">
    <property type="protein sequence ID" value="EOT67279.1"/>
    <property type="molecule type" value="Genomic_DNA"/>
</dbReference>
<dbReference type="RefSeq" id="WP_010742405.1">
    <property type="nucleotide sequence ID" value="NZ_KB946251.1"/>
</dbReference>
<dbReference type="EMBL" id="AJAK01000025">
    <property type="protein sequence ID" value="EOH73426.1"/>
    <property type="molecule type" value="Genomic_DNA"/>
</dbReference>
<protein>
    <recommendedName>
        <fullName evidence="5">Protein CR006 P-loop domain-containing protein</fullName>
    </recommendedName>
</protein>
<name>R2QYD3_9ENTE</name>
<dbReference type="OrthoDB" id="9795565at2"/>
<proteinExistence type="predicted"/>
<gene>
    <name evidence="2" type="ORF">I585_02800</name>
    <name evidence="1" type="ORF">UAI_03617</name>
</gene>
<organism evidence="1 3">
    <name type="scientific">Enterococcus malodoratus ATCC 43197</name>
    <dbReference type="NCBI Taxonomy" id="1158601"/>
    <lineage>
        <taxon>Bacteria</taxon>
        <taxon>Bacillati</taxon>
        <taxon>Bacillota</taxon>
        <taxon>Bacilli</taxon>
        <taxon>Lactobacillales</taxon>
        <taxon>Enterococcaceae</taxon>
        <taxon>Enterococcus</taxon>
    </lineage>
</organism>
<sequence>MKINFISSFYIFQDKKIELKNKNFIFSKNGSGKSTLCNLTKLSRHFIKIETYENEQLIEKVENGKNFI</sequence>
<reference evidence="1 3" key="1">
    <citation type="submission" date="2013-02" db="EMBL/GenBank/DDBJ databases">
        <title>The Genome Sequence of Enterococcus malodoratus ATCC_43197.</title>
        <authorList>
            <consortium name="The Broad Institute Genome Sequencing Platform"/>
            <consortium name="The Broad Institute Genome Sequencing Center for Infectious Disease"/>
            <person name="Earl A.M."/>
            <person name="Gilmore M.S."/>
            <person name="Lebreton F."/>
            <person name="Walker B."/>
            <person name="Young S.K."/>
            <person name="Zeng Q."/>
            <person name="Gargeya S."/>
            <person name="Fitzgerald M."/>
            <person name="Haas B."/>
            <person name="Abouelleil A."/>
            <person name="Alvarado L."/>
            <person name="Arachchi H.M."/>
            <person name="Berlin A.M."/>
            <person name="Chapman S.B."/>
            <person name="Dewar J."/>
            <person name="Goldberg J."/>
            <person name="Griggs A."/>
            <person name="Gujja S."/>
            <person name="Hansen M."/>
            <person name="Howarth C."/>
            <person name="Imamovic A."/>
            <person name="Larimer J."/>
            <person name="McCowan C."/>
            <person name="Murphy C."/>
            <person name="Neiman D."/>
            <person name="Pearson M."/>
            <person name="Priest M."/>
            <person name="Roberts A."/>
            <person name="Saif S."/>
            <person name="Shea T."/>
            <person name="Sisk P."/>
            <person name="Sykes S."/>
            <person name="Wortman J."/>
            <person name="Nusbaum C."/>
            <person name="Birren B."/>
        </authorList>
    </citation>
    <scope>NUCLEOTIDE SEQUENCE [LARGE SCALE GENOMIC DNA]</scope>
    <source>
        <strain evidence="1 3">ATCC 43197</strain>
    </source>
</reference>
<keyword evidence="4" id="KW-1185">Reference proteome</keyword>
<dbReference type="Proteomes" id="UP000013783">
    <property type="component" value="Unassembled WGS sequence"/>
</dbReference>
<evidence type="ECO:0000313" key="4">
    <source>
        <dbReference type="Proteomes" id="UP000014148"/>
    </source>
</evidence>
<evidence type="ECO:0000313" key="3">
    <source>
        <dbReference type="Proteomes" id="UP000013783"/>
    </source>
</evidence>
<evidence type="ECO:0000313" key="2">
    <source>
        <dbReference type="EMBL" id="EOT67279.1"/>
    </source>
</evidence>
<dbReference type="AlphaFoldDB" id="R2QYD3"/>
<dbReference type="PATRIC" id="fig|1158601.3.peg.3588"/>
<reference evidence="2 4" key="2">
    <citation type="submission" date="2013-03" db="EMBL/GenBank/DDBJ databases">
        <title>The Genome Sequence of Enterococcus malodoratus ATCC_43197 (PacBio/Illumina hybrid assembly).</title>
        <authorList>
            <consortium name="The Broad Institute Genomics Platform"/>
            <consortium name="The Broad Institute Genome Sequencing Center for Infectious Disease"/>
            <person name="Earl A."/>
            <person name="Russ C."/>
            <person name="Gilmore M."/>
            <person name="Surin D."/>
            <person name="Walker B."/>
            <person name="Young S."/>
            <person name="Zeng Q."/>
            <person name="Gargeya S."/>
            <person name="Fitzgerald M."/>
            <person name="Haas B."/>
            <person name="Abouelleil A."/>
            <person name="Allen A.W."/>
            <person name="Alvarado L."/>
            <person name="Arachchi H.M."/>
            <person name="Berlin A.M."/>
            <person name="Chapman S.B."/>
            <person name="Gainer-Dewar J."/>
            <person name="Goldberg J."/>
            <person name="Griggs A."/>
            <person name="Gujja S."/>
            <person name="Hansen M."/>
            <person name="Howarth C."/>
            <person name="Imamovic A."/>
            <person name="Ireland A."/>
            <person name="Larimer J."/>
            <person name="McCowan C."/>
            <person name="Murphy C."/>
            <person name="Pearson M."/>
            <person name="Poon T.W."/>
            <person name="Priest M."/>
            <person name="Roberts A."/>
            <person name="Saif S."/>
            <person name="Shea T."/>
            <person name="Sisk P."/>
            <person name="Sykes S."/>
            <person name="Wortman J."/>
            <person name="Nusbaum C."/>
            <person name="Birren B."/>
        </authorList>
    </citation>
    <scope>NUCLEOTIDE SEQUENCE [LARGE SCALE GENOMIC DNA]</scope>
    <source>
        <strain evidence="2 4">ATCC 43197</strain>
    </source>
</reference>
<dbReference type="Proteomes" id="UP000014148">
    <property type="component" value="Unassembled WGS sequence"/>
</dbReference>